<dbReference type="AlphaFoldDB" id="A0A1H6L0Y0"/>
<dbReference type="OrthoDB" id="9796252at2"/>
<dbReference type="Pfam" id="PF13185">
    <property type="entry name" value="GAF_2"/>
    <property type="match status" value="1"/>
</dbReference>
<dbReference type="STRING" id="1159016.SAMN02927937_01446"/>
<reference evidence="3" key="1">
    <citation type="submission" date="2016-10" db="EMBL/GenBank/DDBJ databases">
        <authorList>
            <person name="Varghese N."/>
            <person name="Submissions S."/>
        </authorList>
    </citation>
    <scope>NUCLEOTIDE SEQUENCE [LARGE SCALE GENOMIC DNA]</scope>
    <source>
        <strain evidence="3">CGMCC 1.10825</strain>
    </source>
</reference>
<evidence type="ECO:0000313" key="2">
    <source>
        <dbReference type="EMBL" id="SEH79018.1"/>
    </source>
</evidence>
<sequence length="157" mass="17837">MEKEQLKNTLTQLLSSHKTNNEKLQEICLFLKENIPHYDWVGFYFTDANKRELHLGPFAGLPTDHTTIPFGKGICGQVAESNQTFLVSDITAQDNYISCNINVKSEIVVPIIVNDINIGQIDIDSNTLNAFTSEDKQLLEWLTKEISKMYQKLKTST</sequence>
<dbReference type="SUPFAM" id="SSF55781">
    <property type="entry name" value="GAF domain-like"/>
    <property type="match status" value="1"/>
</dbReference>
<gene>
    <name evidence="2" type="ORF">SAMN02927937_01446</name>
</gene>
<accession>A0A1H6L0Y0</accession>
<feature type="domain" description="GAF" evidence="1">
    <location>
        <begin position="25"/>
        <end position="145"/>
    </location>
</feature>
<protein>
    <submittedName>
        <fullName evidence="2">GAF domain-containing protein</fullName>
    </submittedName>
</protein>
<name>A0A1H6L0Y0_9FLAO</name>
<dbReference type="Proteomes" id="UP000199634">
    <property type="component" value="Unassembled WGS sequence"/>
</dbReference>
<keyword evidence="3" id="KW-1185">Reference proteome</keyword>
<dbReference type="InterPro" id="IPR029016">
    <property type="entry name" value="GAF-like_dom_sf"/>
</dbReference>
<evidence type="ECO:0000313" key="3">
    <source>
        <dbReference type="Proteomes" id="UP000199634"/>
    </source>
</evidence>
<dbReference type="EMBL" id="FNXE01000017">
    <property type="protein sequence ID" value="SEH79018.1"/>
    <property type="molecule type" value="Genomic_DNA"/>
</dbReference>
<dbReference type="Gene3D" id="3.30.450.40">
    <property type="match status" value="1"/>
</dbReference>
<organism evidence="2 3">
    <name type="scientific">Paenimyroides marinum</name>
    <dbReference type="NCBI Taxonomy" id="1159016"/>
    <lineage>
        <taxon>Bacteria</taxon>
        <taxon>Pseudomonadati</taxon>
        <taxon>Bacteroidota</taxon>
        <taxon>Flavobacteriia</taxon>
        <taxon>Flavobacteriales</taxon>
        <taxon>Flavobacteriaceae</taxon>
        <taxon>Paenimyroides</taxon>
    </lineage>
</organism>
<dbReference type="RefSeq" id="WP_091098187.1">
    <property type="nucleotide sequence ID" value="NZ_FNXE01000017.1"/>
</dbReference>
<evidence type="ECO:0000259" key="1">
    <source>
        <dbReference type="Pfam" id="PF13185"/>
    </source>
</evidence>
<dbReference type="InterPro" id="IPR003018">
    <property type="entry name" value="GAF"/>
</dbReference>
<proteinExistence type="predicted"/>